<dbReference type="EMBL" id="AP004231">
    <property type="protein sequence ID" value="BAD88078.1"/>
    <property type="molecule type" value="Genomic_DNA"/>
</dbReference>
<keyword evidence="1" id="KW-1133">Transmembrane helix</keyword>
<evidence type="ECO:0000256" key="1">
    <source>
        <dbReference type="SAM" id="Phobius"/>
    </source>
</evidence>
<sequence length="127" mass="13742">MARAGARSRRMGGGVDAAGRHVYDDDNRIATGSVRGCGNLQPPSKRRRPTLTVVTVIVVIFMSYCPHHGRRRLPELPSTLRSSSSPSLDRPAVAVDLTAAAIVATFAFTSAARVRSRGQWFGSTWFS</sequence>
<feature type="transmembrane region" description="Helical" evidence="1">
    <location>
        <begin position="92"/>
        <end position="112"/>
    </location>
</feature>
<proteinExistence type="predicted"/>
<evidence type="ECO:0000313" key="2">
    <source>
        <dbReference type="EMBL" id="BAD88078.1"/>
    </source>
</evidence>
<reference evidence="2" key="1">
    <citation type="journal article" date="2002" name="Nature">
        <title>The genome sequence and structure of rice chromosome 1.</title>
        <authorList>
            <person name="Sasaki T."/>
            <person name="Matsumoto T."/>
            <person name="Yamamoto K."/>
            <person name="Sakata K."/>
            <person name="Baba T."/>
            <person name="Katayose Y."/>
            <person name="Wu J."/>
            <person name="Niimura Y."/>
            <person name="Cheng Z."/>
            <person name="Nagamura Y."/>
            <person name="Antonio B.A."/>
            <person name="Kanamori H."/>
            <person name="Hosokawa S."/>
            <person name="Masukawa M."/>
            <person name="Arikawa K."/>
            <person name="Chiden Y."/>
            <person name="Hayashi M."/>
            <person name="Okamoto M."/>
            <person name="Ando T."/>
            <person name="Aoki H."/>
            <person name="Arita K."/>
            <person name="Hamada M."/>
            <person name="Harada C."/>
            <person name="Hijishita S."/>
            <person name="Honda M."/>
            <person name="Ichikawa Y."/>
            <person name="Idonuma A."/>
            <person name="Iijima M."/>
            <person name="Ikeda M."/>
            <person name="Ikeno M."/>
            <person name="Itoh S."/>
            <person name="Itoh T."/>
            <person name="Itoh Y."/>
            <person name="Itoh Y."/>
            <person name="Iwabuchi A."/>
            <person name="Kamiya K."/>
            <person name="Karasawa W."/>
            <person name="Katagiri S."/>
            <person name="Kikuta A."/>
            <person name="Kobayashi N."/>
            <person name="Kono I."/>
            <person name="Machita K."/>
            <person name="Maehara T."/>
            <person name="Mizuno H."/>
            <person name="Mizubayashi T."/>
            <person name="Mukai Y."/>
            <person name="Nagasaki H."/>
            <person name="Nakashima M."/>
            <person name="Nakama Y."/>
            <person name="Nakamichi Y."/>
            <person name="Nakamura M."/>
            <person name="Namiki N."/>
            <person name="Negishi M."/>
            <person name="Ohta I."/>
            <person name="Ono N."/>
            <person name="Saji S."/>
            <person name="Sakai K."/>
            <person name="Shibata M."/>
            <person name="Shimokawa T."/>
            <person name="Shomura A."/>
            <person name="Song J."/>
            <person name="Takazaki Y."/>
            <person name="Terasawa K."/>
            <person name="Tsuji K."/>
            <person name="Waki K."/>
            <person name="Yamagata H."/>
            <person name="Yamane H."/>
            <person name="Yoshiki S."/>
            <person name="Yoshihara R."/>
            <person name="Yukawa K."/>
            <person name="Zhong H."/>
            <person name="Iwama H."/>
            <person name="Endo T."/>
            <person name="Ito H."/>
            <person name="Hahn J.H."/>
            <person name="Kim H.I."/>
            <person name="Eun M.Y."/>
            <person name="Yano M."/>
            <person name="Jiang J."/>
            <person name="Gojobori T."/>
        </authorList>
    </citation>
    <scope>NUCLEOTIDE SEQUENCE [LARGE SCALE GENOMIC DNA]</scope>
</reference>
<gene>
    <name evidence="2" type="primary">OSJNBa0026J14.25</name>
</gene>
<keyword evidence="1" id="KW-0472">Membrane</keyword>
<dbReference type="AlphaFoldDB" id="Q5JKD0"/>
<dbReference type="Proteomes" id="UP000817658">
    <property type="component" value="Chromosome 1"/>
</dbReference>
<feature type="transmembrane region" description="Helical" evidence="1">
    <location>
        <begin position="50"/>
        <end position="69"/>
    </location>
</feature>
<keyword evidence="1" id="KW-0812">Transmembrane</keyword>
<accession>Q5JKD0</accession>
<name>Q5JKD0_ORYSJ</name>
<organism evidence="2">
    <name type="scientific">Oryza sativa subsp. japonica</name>
    <name type="common">Rice</name>
    <dbReference type="NCBI Taxonomy" id="39947"/>
    <lineage>
        <taxon>Eukaryota</taxon>
        <taxon>Viridiplantae</taxon>
        <taxon>Streptophyta</taxon>
        <taxon>Embryophyta</taxon>
        <taxon>Tracheophyta</taxon>
        <taxon>Spermatophyta</taxon>
        <taxon>Magnoliopsida</taxon>
        <taxon>Liliopsida</taxon>
        <taxon>Poales</taxon>
        <taxon>Poaceae</taxon>
        <taxon>BOP clade</taxon>
        <taxon>Oryzoideae</taxon>
        <taxon>Oryzeae</taxon>
        <taxon>Oryzinae</taxon>
        <taxon>Oryza</taxon>
        <taxon>Oryza sativa</taxon>
    </lineage>
</organism>
<protein>
    <submittedName>
        <fullName evidence="2">Uncharacterized protein</fullName>
    </submittedName>
</protein>